<dbReference type="PANTHER" id="PTHR36166">
    <property type="entry name" value="CHROMOSOME 9, WHOLE GENOME SHOTGUN SEQUENCE"/>
    <property type="match status" value="1"/>
</dbReference>
<protein>
    <recommendedName>
        <fullName evidence="4">SRPBCC domain-containing protein</fullName>
    </recommendedName>
</protein>
<accession>A0A8H3FBY4</accession>
<reference evidence="2" key="1">
    <citation type="submission" date="2021-03" db="EMBL/GenBank/DDBJ databases">
        <authorList>
            <person name="Tagirdzhanova G."/>
        </authorList>
    </citation>
    <scope>NUCLEOTIDE SEQUENCE</scope>
</reference>
<dbReference type="EMBL" id="CAJPDR010000149">
    <property type="protein sequence ID" value="CAF9921841.1"/>
    <property type="molecule type" value="Genomic_DNA"/>
</dbReference>
<comment type="caution">
    <text evidence="2">The sequence shown here is derived from an EMBL/GenBank/DDBJ whole genome shotgun (WGS) entry which is preliminary data.</text>
</comment>
<dbReference type="CDD" id="cd07822">
    <property type="entry name" value="SRPBCC_4"/>
    <property type="match status" value="1"/>
</dbReference>
<dbReference type="AlphaFoldDB" id="A0A8H3FBY4"/>
<keyword evidence="3" id="KW-1185">Reference proteome</keyword>
<evidence type="ECO:0000256" key="1">
    <source>
        <dbReference type="SAM" id="MobiDB-lite"/>
    </source>
</evidence>
<sequence length="175" mass="19541">MAPSISTEIDIAAPPNAVWAVITDLDRYPDWNPFVVKMSGDEERAVDLPSPLTLQTATVVRFCLTFGRAIQTFVSNEHLAWKGRLLGVPWLFTGHHHFILHSTETGTRFEQSEYFSGILALVLHWIGSNMYETTQSGFELMNKALQERVEGRSLPDPALKQPVKSSVKADDLSDA</sequence>
<dbReference type="SUPFAM" id="SSF55961">
    <property type="entry name" value="Bet v1-like"/>
    <property type="match status" value="1"/>
</dbReference>
<dbReference type="InterPro" id="IPR019587">
    <property type="entry name" value="Polyketide_cyclase/dehydratase"/>
</dbReference>
<organism evidence="2 3">
    <name type="scientific">Alectoria fallacina</name>
    <dbReference type="NCBI Taxonomy" id="1903189"/>
    <lineage>
        <taxon>Eukaryota</taxon>
        <taxon>Fungi</taxon>
        <taxon>Dikarya</taxon>
        <taxon>Ascomycota</taxon>
        <taxon>Pezizomycotina</taxon>
        <taxon>Lecanoromycetes</taxon>
        <taxon>OSLEUM clade</taxon>
        <taxon>Lecanoromycetidae</taxon>
        <taxon>Lecanorales</taxon>
        <taxon>Lecanorineae</taxon>
        <taxon>Parmeliaceae</taxon>
        <taxon>Alectoria</taxon>
    </lineage>
</organism>
<feature type="region of interest" description="Disordered" evidence="1">
    <location>
        <begin position="151"/>
        <end position="175"/>
    </location>
</feature>
<evidence type="ECO:0000313" key="3">
    <source>
        <dbReference type="Proteomes" id="UP000664203"/>
    </source>
</evidence>
<dbReference type="PANTHER" id="PTHR36166:SF1">
    <property type="entry name" value="SRPBCC DOMAIN-CONTAINING PROTEIN"/>
    <property type="match status" value="1"/>
</dbReference>
<dbReference type="OrthoDB" id="509124at2759"/>
<name>A0A8H3FBY4_9LECA</name>
<dbReference type="InterPro" id="IPR023393">
    <property type="entry name" value="START-like_dom_sf"/>
</dbReference>
<dbReference type="Gene3D" id="3.30.530.20">
    <property type="match status" value="1"/>
</dbReference>
<dbReference type="Proteomes" id="UP000664203">
    <property type="component" value="Unassembled WGS sequence"/>
</dbReference>
<proteinExistence type="predicted"/>
<evidence type="ECO:0008006" key="4">
    <source>
        <dbReference type="Google" id="ProtNLM"/>
    </source>
</evidence>
<gene>
    <name evidence="2" type="ORF">ALECFALPRED_001894</name>
</gene>
<evidence type="ECO:0000313" key="2">
    <source>
        <dbReference type="EMBL" id="CAF9921841.1"/>
    </source>
</evidence>
<dbReference type="Pfam" id="PF10604">
    <property type="entry name" value="Polyketide_cyc2"/>
    <property type="match status" value="1"/>
</dbReference>